<keyword evidence="1" id="KW-0548">Nucleotidyltransferase</keyword>
<organism evidence="1 2">
    <name type="scientific">Rhizoctonia solani AG-3 Rhs1AP</name>
    <dbReference type="NCBI Taxonomy" id="1086054"/>
    <lineage>
        <taxon>Eukaryota</taxon>
        <taxon>Fungi</taxon>
        <taxon>Dikarya</taxon>
        <taxon>Basidiomycota</taxon>
        <taxon>Agaricomycotina</taxon>
        <taxon>Agaricomycetes</taxon>
        <taxon>Cantharellales</taxon>
        <taxon>Ceratobasidiaceae</taxon>
        <taxon>Rhizoctonia</taxon>
    </lineage>
</organism>
<keyword evidence="1" id="KW-0808">Transferase</keyword>
<dbReference type="OrthoDB" id="3044497at2759"/>
<proteinExistence type="predicted"/>
<sequence>MKTENRKLAEAHWASTDAGAKYESRFPGISPRHFLSHSRTLSRSQTTLLFRLTTGHVQLRQHLHRLQLVDSPGCEHCGREHESVSHFLLRCPRYANERHEHPATRGPDFLRLSFLFHAPDARTPRTTTSRPPDGFQT</sequence>
<comment type="caution">
    <text evidence="1">The sequence shown here is derived from an EMBL/GenBank/DDBJ whole genome shotgun (WGS) entry which is preliminary data.</text>
</comment>
<gene>
    <name evidence="1" type="ORF">RSOL_362210</name>
</gene>
<accession>X8J9Q4</accession>
<dbReference type="GO" id="GO:0003964">
    <property type="term" value="F:RNA-directed DNA polymerase activity"/>
    <property type="evidence" value="ECO:0007669"/>
    <property type="project" value="UniProtKB-KW"/>
</dbReference>
<evidence type="ECO:0000313" key="2">
    <source>
        <dbReference type="Proteomes" id="UP000030108"/>
    </source>
</evidence>
<dbReference type="Proteomes" id="UP000030108">
    <property type="component" value="Unassembled WGS sequence"/>
</dbReference>
<protein>
    <submittedName>
        <fullName evidence="1">Reverse transcriptase from transposon X-element protein, putative</fullName>
    </submittedName>
</protein>
<keyword evidence="1" id="KW-0695">RNA-directed DNA polymerase</keyword>
<name>X8J9Q4_9AGAM</name>
<reference evidence="2" key="1">
    <citation type="journal article" date="2014" name="Genome Announc.">
        <title>Draft genome sequence of the plant-pathogenic soil fungus Rhizoctonia solani anastomosis group 3 strain Rhs1AP.</title>
        <authorList>
            <person name="Cubeta M.A."/>
            <person name="Thomas E."/>
            <person name="Dean R.A."/>
            <person name="Jabaji S."/>
            <person name="Neate S.M."/>
            <person name="Tavantzis S."/>
            <person name="Toda T."/>
            <person name="Vilgalys R."/>
            <person name="Bharathan N."/>
            <person name="Fedorova-Abrams N."/>
            <person name="Pakala S.B."/>
            <person name="Pakala S.M."/>
            <person name="Zafar N."/>
            <person name="Joardar V."/>
            <person name="Losada L."/>
            <person name="Nierman W.C."/>
        </authorList>
    </citation>
    <scope>NUCLEOTIDE SEQUENCE [LARGE SCALE GENOMIC DNA]</scope>
    <source>
        <strain evidence="2">AG-3</strain>
    </source>
</reference>
<evidence type="ECO:0000313" key="1">
    <source>
        <dbReference type="EMBL" id="EUC60730.1"/>
    </source>
</evidence>
<dbReference type="AlphaFoldDB" id="X8J9Q4"/>
<dbReference type="EMBL" id="JATN01000319">
    <property type="protein sequence ID" value="EUC60730.1"/>
    <property type="molecule type" value="Genomic_DNA"/>
</dbReference>